<evidence type="ECO:0000256" key="1">
    <source>
        <dbReference type="SAM" id="MobiDB-lite"/>
    </source>
</evidence>
<evidence type="ECO:0000313" key="2">
    <source>
        <dbReference type="EMBL" id="RZT87409.1"/>
    </source>
</evidence>
<feature type="region of interest" description="Disordered" evidence="1">
    <location>
        <begin position="1"/>
        <end position="26"/>
    </location>
</feature>
<organism evidence="2 3">
    <name type="scientific">Pseudonocardia sediminis</name>
    <dbReference type="NCBI Taxonomy" id="1397368"/>
    <lineage>
        <taxon>Bacteria</taxon>
        <taxon>Bacillati</taxon>
        <taxon>Actinomycetota</taxon>
        <taxon>Actinomycetes</taxon>
        <taxon>Pseudonocardiales</taxon>
        <taxon>Pseudonocardiaceae</taxon>
        <taxon>Pseudonocardia</taxon>
    </lineage>
</organism>
<dbReference type="OrthoDB" id="3577956at2"/>
<keyword evidence="3" id="KW-1185">Reference proteome</keyword>
<dbReference type="RefSeq" id="WP_130291567.1">
    <property type="nucleotide sequence ID" value="NZ_SHKL01000001.1"/>
</dbReference>
<gene>
    <name evidence="2" type="ORF">EV383_4332</name>
</gene>
<name>A0A4Q7V481_PSEST</name>
<evidence type="ECO:0000313" key="3">
    <source>
        <dbReference type="Proteomes" id="UP000291591"/>
    </source>
</evidence>
<proteinExistence type="predicted"/>
<protein>
    <submittedName>
        <fullName evidence="2">Uncharacterized protein</fullName>
    </submittedName>
</protein>
<accession>A0A4Q7V481</accession>
<dbReference type="EMBL" id="SHKL01000001">
    <property type="protein sequence ID" value="RZT87409.1"/>
    <property type="molecule type" value="Genomic_DNA"/>
</dbReference>
<sequence>MTAPWHDVEVVWPDGSKSEDGIRGSDRDHALENAEWNWISGNPYGRAERIEYVGPSPTPVDWWAAHSVSADDEVDVL</sequence>
<dbReference type="AlphaFoldDB" id="A0A4Q7V481"/>
<feature type="compositionally biased region" description="Basic and acidic residues" evidence="1">
    <location>
        <begin position="16"/>
        <end position="26"/>
    </location>
</feature>
<dbReference type="Proteomes" id="UP000291591">
    <property type="component" value="Unassembled WGS sequence"/>
</dbReference>
<comment type="caution">
    <text evidence="2">The sequence shown here is derived from an EMBL/GenBank/DDBJ whole genome shotgun (WGS) entry which is preliminary data.</text>
</comment>
<reference evidence="2 3" key="1">
    <citation type="submission" date="2019-02" db="EMBL/GenBank/DDBJ databases">
        <title>Sequencing the genomes of 1000 actinobacteria strains.</title>
        <authorList>
            <person name="Klenk H.-P."/>
        </authorList>
    </citation>
    <scope>NUCLEOTIDE SEQUENCE [LARGE SCALE GENOMIC DNA]</scope>
    <source>
        <strain evidence="2 3">DSM 45779</strain>
    </source>
</reference>